<evidence type="ECO:0000313" key="1">
    <source>
        <dbReference type="EMBL" id="KKM74014.1"/>
    </source>
</evidence>
<protein>
    <submittedName>
        <fullName evidence="1">Uncharacterized protein</fullName>
    </submittedName>
</protein>
<gene>
    <name evidence="1" type="ORF">LCGC14_1404690</name>
</gene>
<accession>A0A0F9JW16</accession>
<dbReference type="EMBL" id="LAZR01009209">
    <property type="protein sequence ID" value="KKM74014.1"/>
    <property type="molecule type" value="Genomic_DNA"/>
</dbReference>
<sequence length="181" mass="18984">VGSITDRKDIWALITMAADDPGAADTRVSWLAFEVTFPIGLPETPTFKNYVNSLTKITNISIRTVGTAGTSRYCYRVVPCDSDGVCGPASDEIVIETGNAVLDATDHICLSWLDVTGVTNYKVYRTCAPSGYGLGLLATVLPNLGDCGTGGGGGGDTGYKDDGSDCPNEGIVTIIHLVKML</sequence>
<proteinExistence type="predicted"/>
<name>A0A0F9JW16_9ZZZZ</name>
<organism evidence="1">
    <name type="scientific">marine sediment metagenome</name>
    <dbReference type="NCBI Taxonomy" id="412755"/>
    <lineage>
        <taxon>unclassified sequences</taxon>
        <taxon>metagenomes</taxon>
        <taxon>ecological metagenomes</taxon>
    </lineage>
</organism>
<comment type="caution">
    <text evidence="1">The sequence shown here is derived from an EMBL/GenBank/DDBJ whole genome shotgun (WGS) entry which is preliminary data.</text>
</comment>
<reference evidence="1" key="1">
    <citation type="journal article" date="2015" name="Nature">
        <title>Complex archaea that bridge the gap between prokaryotes and eukaryotes.</title>
        <authorList>
            <person name="Spang A."/>
            <person name="Saw J.H."/>
            <person name="Jorgensen S.L."/>
            <person name="Zaremba-Niedzwiedzka K."/>
            <person name="Martijn J."/>
            <person name="Lind A.E."/>
            <person name="van Eijk R."/>
            <person name="Schleper C."/>
            <person name="Guy L."/>
            <person name="Ettema T.J."/>
        </authorList>
    </citation>
    <scope>NUCLEOTIDE SEQUENCE</scope>
</reference>
<feature type="non-terminal residue" evidence="1">
    <location>
        <position position="1"/>
    </location>
</feature>
<dbReference type="AlphaFoldDB" id="A0A0F9JW16"/>